<feature type="domain" description="CCDC93 N-terminal" evidence="6">
    <location>
        <begin position="35"/>
        <end position="140"/>
    </location>
</feature>
<evidence type="ECO:0000259" key="6">
    <source>
        <dbReference type="Pfam" id="PF21673"/>
    </source>
</evidence>
<evidence type="ECO:0000313" key="7">
    <source>
        <dbReference type="EMBL" id="CAH1110408.1"/>
    </source>
</evidence>
<dbReference type="InterPro" id="IPR019159">
    <property type="entry name" value="CCDC93_CC"/>
</dbReference>
<evidence type="ECO:0000259" key="5">
    <source>
        <dbReference type="Pfam" id="PF09762"/>
    </source>
</evidence>
<dbReference type="PANTHER" id="PTHR16441:SF0">
    <property type="entry name" value="COILED-COIL DOMAIN-CONTAINING PROTEIN 93"/>
    <property type="match status" value="1"/>
</dbReference>
<evidence type="ECO:0000256" key="4">
    <source>
        <dbReference type="SAM" id="Coils"/>
    </source>
</evidence>
<dbReference type="InterPro" id="IPR048747">
    <property type="entry name" value="CCDC93_N"/>
</dbReference>
<protein>
    <recommendedName>
        <fullName evidence="2">Coiled-coil domain-containing protein 93</fullName>
    </recommendedName>
</protein>
<dbReference type="Pfam" id="PF09762">
    <property type="entry name" value="CCDC93_CC"/>
    <property type="match status" value="1"/>
</dbReference>
<proteinExistence type="inferred from homology"/>
<evidence type="ECO:0000313" key="8">
    <source>
        <dbReference type="Proteomes" id="UP001153636"/>
    </source>
</evidence>
<dbReference type="AlphaFoldDB" id="A0A9P0D1N5"/>
<evidence type="ECO:0000256" key="2">
    <source>
        <dbReference type="ARBA" id="ARBA00016765"/>
    </source>
</evidence>
<dbReference type="EMBL" id="OV651817">
    <property type="protein sequence ID" value="CAH1110408.1"/>
    <property type="molecule type" value="Genomic_DNA"/>
</dbReference>
<dbReference type="InterPro" id="IPR039116">
    <property type="entry name" value="CCDC93"/>
</dbReference>
<feature type="coiled-coil region" evidence="4">
    <location>
        <begin position="495"/>
        <end position="536"/>
    </location>
</feature>
<dbReference type="Pfam" id="PF21673">
    <property type="entry name" value="CCDC93_N"/>
    <property type="match status" value="1"/>
</dbReference>
<dbReference type="OrthoDB" id="16092at2759"/>
<comment type="similarity">
    <text evidence="1">Belongs to the CCDC93 family.</text>
</comment>
<name>A0A9P0D1N5_9CUCU</name>
<organism evidence="7 8">
    <name type="scientific">Psylliodes chrysocephalus</name>
    <dbReference type="NCBI Taxonomy" id="3402493"/>
    <lineage>
        <taxon>Eukaryota</taxon>
        <taxon>Metazoa</taxon>
        <taxon>Ecdysozoa</taxon>
        <taxon>Arthropoda</taxon>
        <taxon>Hexapoda</taxon>
        <taxon>Insecta</taxon>
        <taxon>Pterygota</taxon>
        <taxon>Neoptera</taxon>
        <taxon>Endopterygota</taxon>
        <taxon>Coleoptera</taxon>
        <taxon>Polyphaga</taxon>
        <taxon>Cucujiformia</taxon>
        <taxon>Chrysomeloidea</taxon>
        <taxon>Chrysomelidae</taxon>
        <taxon>Galerucinae</taxon>
        <taxon>Alticini</taxon>
        <taxon>Psylliodes</taxon>
    </lineage>
</organism>
<evidence type="ECO:0000256" key="3">
    <source>
        <dbReference type="ARBA" id="ARBA00023054"/>
    </source>
</evidence>
<reference evidence="7" key="1">
    <citation type="submission" date="2022-01" db="EMBL/GenBank/DDBJ databases">
        <authorList>
            <person name="King R."/>
        </authorList>
    </citation>
    <scope>NUCLEOTIDE SEQUENCE</scope>
</reference>
<feature type="domain" description="CCDC93 coiled-coil" evidence="5">
    <location>
        <begin position="243"/>
        <end position="559"/>
    </location>
</feature>
<keyword evidence="8" id="KW-1185">Reference proteome</keyword>
<evidence type="ECO:0000256" key="1">
    <source>
        <dbReference type="ARBA" id="ARBA00007219"/>
    </source>
</evidence>
<keyword evidence="3 4" id="KW-0175">Coiled coil</keyword>
<sequence>MSTVNPELVRKFKNARKVFSEDLDSKSEPEVREDEEQSIKLQEIIDILVAAGYFRARIKGLSSFDKVVGGMVWCIESCNVDLDVDLLFRENLSIGQKIALTEKIVAVLPKLKCPRTIEPHQIQGLDFINIFPVIQWLVKRSLECRQEVASFVRACAIDQFNKKFPILDKNHEKHSTLLENLNLVSEIYRPHRYYKRKNAGQVDLKSQLQITLLEYGHSDGSLQDTISEDKQVPDEHKISDLNEDHRNNLNEHYTALQLELNDAGIQSRDQIIIDSLEEKKQIFSEKCNEFTKHQESLDNEIENNKAVLQELRNKLQAATEELHELNQEESETSKIKEIEDLIILNDDLKAQEIQFKDHCKRELETLNKLIEETKKAKINAPVETCTDLTDDIDDTLNKIRVLRIKLAKVNREVALLQRQVDDIPKRAELAQYQKRFVELYNQVAVKHKETKQYYSLYNTLEDTRFWMKKELSLLNSIIESYPEALISSKSKEEFLEQFQNIIENVRSSKSKAEQKLDKEKQTRDQLSDTLHSLVEQQRKYVAAIKQLGVECRKQEILVKTYC</sequence>
<dbReference type="PANTHER" id="PTHR16441">
    <property type="entry name" value="FIDIPIDINE"/>
    <property type="match status" value="1"/>
</dbReference>
<accession>A0A9P0D1N5</accession>
<dbReference type="GO" id="GO:0006893">
    <property type="term" value="P:Golgi to plasma membrane transport"/>
    <property type="evidence" value="ECO:0007669"/>
    <property type="project" value="TreeGrafter"/>
</dbReference>
<gene>
    <name evidence="7" type="ORF">PSYICH_LOCUS11556</name>
</gene>
<dbReference type="Proteomes" id="UP001153636">
    <property type="component" value="Chromosome 5"/>
</dbReference>
<feature type="coiled-coil region" evidence="4">
    <location>
        <begin position="294"/>
        <end position="419"/>
    </location>
</feature>